<organism evidence="8 9">
    <name type="scientific">Gemmobacter aquatilis</name>
    <dbReference type="NCBI Taxonomy" id="933059"/>
    <lineage>
        <taxon>Bacteria</taxon>
        <taxon>Pseudomonadati</taxon>
        <taxon>Pseudomonadota</taxon>
        <taxon>Alphaproteobacteria</taxon>
        <taxon>Rhodobacterales</taxon>
        <taxon>Paracoccaceae</taxon>
        <taxon>Gemmobacter</taxon>
    </lineage>
</organism>
<evidence type="ECO:0000256" key="4">
    <source>
        <dbReference type="PROSITE-ProRule" id="PRU00510"/>
    </source>
</evidence>
<dbReference type="InterPro" id="IPR048487">
    <property type="entry name" value="DksA-like_N"/>
</dbReference>
<reference evidence="8 9" key="1">
    <citation type="submission" date="2016-10" db="EMBL/GenBank/DDBJ databases">
        <authorList>
            <person name="de Groot N.N."/>
        </authorList>
    </citation>
    <scope>NUCLEOTIDE SEQUENCE [LARGE SCALE GENOMIC DNA]</scope>
    <source>
        <strain evidence="8 9">DSM 3857</strain>
    </source>
</reference>
<evidence type="ECO:0000259" key="7">
    <source>
        <dbReference type="Pfam" id="PF21173"/>
    </source>
</evidence>
<feature type="domain" description="DnaK suppressor protein-like N-terminal" evidence="7">
    <location>
        <begin position="14"/>
        <end position="76"/>
    </location>
</feature>
<feature type="domain" description="Zinc finger DksA/TraR C4-type" evidence="6">
    <location>
        <begin position="79"/>
        <end position="110"/>
    </location>
</feature>
<evidence type="ECO:0000259" key="6">
    <source>
        <dbReference type="Pfam" id="PF01258"/>
    </source>
</evidence>
<dbReference type="Gene3D" id="1.20.120.910">
    <property type="entry name" value="DksA, coiled-coil domain"/>
    <property type="match status" value="1"/>
</dbReference>
<keyword evidence="2" id="KW-0863">Zinc-finger</keyword>
<keyword evidence="5" id="KW-0175">Coiled coil</keyword>
<evidence type="ECO:0000313" key="9">
    <source>
        <dbReference type="Proteomes" id="UP000198761"/>
    </source>
</evidence>
<feature type="zinc finger region" description="dksA C4-type" evidence="4">
    <location>
        <begin position="84"/>
        <end position="108"/>
    </location>
</feature>
<dbReference type="InterPro" id="IPR037187">
    <property type="entry name" value="DnaK_N"/>
</dbReference>
<dbReference type="SUPFAM" id="SSF57716">
    <property type="entry name" value="Glucocorticoid receptor-like (DNA-binding domain)"/>
    <property type="match status" value="1"/>
</dbReference>
<evidence type="ECO:0000256" key="3">
    <source>
        <dbReference type="ARBA" id="ARBA00022833"/>
    </source>
</evidence>
<name>A0A1H8BR19_9RHOB</name>
<dbReference type="RefSeq" id="WP_091299004.1">
    <property type="nucleotide sequence ID" value="NZ_FOCE01000002.1"/>
</dbReference>
<dbReference type="AlphaFoldDB" id="A0A1H8BR19"/>
<dbReference type="PANTHER" id="PTHR33823">
    <property type="entry name" value="RNA POLYMERASE-BINDING TRANSCRIPTION FACTOR DKSA-RELATED"/>
    <property type="match status" value="1"/>
</dbReference>
<proteinExistence type="predicted"/>
<dbReference type="Pfam" id="PF21173">
    <property type="entry name" value="DksA-like_N"/>
    <property type="match status" value="1"/>
</dbReference>
<dbReference type="OrthoDB" id="1121111at2"/>
<dbReference type="SUPFAM" id="SSF109635">
    <property type="entry name" value="DnaK suppressor protein DksA, alpha-hairpin domain"/>
    <property type="match status" value="1"/>
</dbReference>
<evidence type="ECO:0000313" key="8">
    <source>
        <dbReference type="EMBL" id="SEM85253.1"/>
    </source>
</evidence>
<gene>
    <name evidence="8" type="ORF">SAMN04488103_102251</name>
</gene>
<dbReference type="PROSITE" id="PS51128">
    <property type="entry name" value="ZF_DKSA_2"/>
    <property type="match status" value="1"/>
</dbReference>
<dbReference type="Proteomes" id="UP000198761">
    <property type="component" value="Unassembled WGS sequence"/>
</dbReference>
<keyword evidence="1" id="KW-0479">Metal-binding</keyword>
<keyword evidence="9" id="KW-1185">Reference proteome</keyword>
<dbReference type="EMBL" id="FOCE01000002">
    <property type="protein sequence ID" value="SEM85253.1"/>
    <property type="molecule type" value="Genomic_DNA"/>
</dbReference>
<accession>A0A1H8BR19</accession>
<dbReference type="STRING" id="933059.SAMN04488103_102251"/>
<sequence length="110" mass="12352">MTTVFERPVAERKAQLEARMAELRARMAEIDTELDSHNAQDWEELAVEREGDEVLEGMGLSAQSEIRAIEAALERVEAGDYGYCTKCGTKIAEDRLDVVPYTPFCRSCAH</sequence>
<feature type="coiled-coil region" evidence="5">
    <location>
        <begin position="13"/>
        <end position="40"/>
    </location>
</feature>
<dbReference type="Pfam" id="PF01258">
    <property type="entry name" value="zf-dskA_traR"/>
    <property type="match status" value="1"/>
</dbReference>
<dbReference type="InterPro" id="IPR000962">
    <property type="entry name" value="Znf_DskA_TraR"/>
</dbReference>
<evidence type="ECO:0000256" key="1">
    <source>
        <dbReference type="ARBA" id="ARBA00022723"/>
    </source>
</evidence>
<dbReference type="PANTHER" id="PTHR33823:SF4">
    <property type="entry name" value="GENERAL STRESS PROTEIN 16O"/>
    <property type="match status" value="1"/>
</dbReference>
<keyword evidence="3" id="KW-0862">Zinc</keyword>
<evidence type="ECO:0000256" key="5">
    <source>
        <dbReference type="SAM" id="Coils"/>
    </source>
</evidence>
<evidence type="ECO:0000256" key="2">
    <source>
        <dbReference type="ARBA" id="ARBA00022771"/>
    </source>
</evidence>
<protein>
    <submittedName>
        <fullName evidence="8">Transcriptional regulator, TraR/DksA family</fullName>
    </submittedName>
</protein>
<dbReference type="GO" id="GO:0008270">
    <property type="term" value="F:zinc ion binding"/>
    <property type="evidence" value="ECO:0007669"/>
    <property type="project" value="UniProtKB-KW"/>
</dbReference>